<evidence type="ECO:0000313" key="1">
    <source>
        <dbReference type="EMBL" id="KAJ8680529.1"/>
    </source>
</evidence>
<dbReference type="Proteomes" id="UP001239111">
    <property type="component" value="Chromosome 2"/>
</dbReference>
<organism evidence="1 2">
    <name type="scientific">Eretmocerus hayati</name>
    <dbReference type="NCBI Taxonomy" id="131215"/>
    <lineage>
        <taxon>Eukaryota</taxon>
        <taxon>Metazoa</taxon>
        <taxon>Ecdysozoa</taxon>
        <taxon>Arthropoda</taxon>
        <taxon>Hexapoda</taxon>
        <taxon>Insecta</taxon>
        <taxon>Pterygota</taxon>
        <taxon>Neoptera</taxon>
        <taxon>Endopterygota</taxon>
        <taxon>Hymenoptera</taxon>
        <taxon>Apocrita</taxon>
        <taxon>Proctotrupomorpha</taxon>
        <taxon>Chalcidoidea</taxon>
        <taxon>Aphelinidae</taxon>
        <taxon>Aphelininae</taxon>
        <taxon>Eretmocerus</taxon>
    </lineage>
</organism>
<proteinExistence type="predicted"/>
<gene>
    <name evidence="1" type="ORF">QAD02_016316</name>
</gene>
<accession>A0ACC2PA87</accession>
<comment type="caution">
    <text evidence="1">The sequence shown here is derived from an EMBL/GenBank/DDBJ whole genome shotgun (WGS) entry which is preliminary data.</text>
</comment>
<protein>
    <submittedName>
        <fullName evidence="1">Uncharacterized protein</fullName>
    </submittedName>
</protein>
<keyword evidence="2" id="KW-1185">Reference proteome</keyword>
<name>A0ACC2PA87_9HYME</name>
<sequence>MLPRNFGNWKFERNLGSGAFGRVELWKNSFTNKKIAIKKCMLPKNTITPRQIERWKNEIENMKAFNHPNIVKSEMIPAEMEFDSPVLCMEFCNKGDLRKLLNEPENTCGLIQKDALTVMKDISSALKYLHYQKITHRDLKPENIVLHMKDEHIIYKLIDLGYAKELGNQSTTASFVGTFNYVAPELFYKKKYTRSVDYWSLGILFFEVWTGYKPFIPFNENLRNWIKNMEEKKYKDICAKEVADGIKFFDHIIYPHDISECILGMMIDWFQVVLQWDHRQRGKRPNCEDIVVFPLLKNIFPWKIVNIFSVPTYTNIVYHIRGRSTFTELQKWVEQKTHIPSAEQLIANALGQVYNESVNPDELLSQCEPDSTLYVYKSDSLQVISCDDESKIPEILDLMLINPNEIRDGSLLRQCYTALIFIMRREMMSFRNFVLAIATKFDIISEKFILLHNNVAQALCDVETLYNCIVGSVNMMDLKVDLIGSMRTLHERVDDLHNTLSQIKVNIDNSGSLQSEIKMYLISEKFSQIQQDYRAKYEELLAKFSDFESEKTCTSDYIIQHVAALSDFLGSFEDQKAAMFEESEIAAMARQIEYFGTIVHTSSENINTIMPSISSYNAQYTELFSQMNQSISTTMDSDTDIIPPTTSNPETIPGVNDDIEIRNDIFLRTAFGNYLQEIRHSLQNLSMDDDVWQLP</sequence>
<evidence type="ECO:0000313" key="2">
    <source>
        <dbReference type="Proteomes" id="UP001239111"/>
    </source>
</evidence>
<reference evidence="1" key="1">
    <citation type="submission" date="2023-04" db="EMBL/GenBank/DDBJ databases">
        <title>A chromosome-level genome assembly of the parasitoid wasp Eretmocerus hayati.</title>
        <authorList>
            <person name="Zhong Y."/>
            <person name="Liu S."/>
            <person name="Liu Y."/>
        </authorList>
    </citation>
    <scope>NUCLEOTIDE SEQUENCE</scope>
    <source>
        <strain evidence="1">ZJU_SS_LIU_2023</strain>
    </source>
</reference>
<dbReference type="EMBL" id="CM056742">
    <property type="protein sequence ID" value="KAJ8680529.1"/>
    <property type="molecule type" value="Genomic_DNA"/>
</dbReference>